<accession>A0A1R3JQR7</accession>
<feature type="compositionally biased region" description="Polar residues" evidence="1">
    <location>
        <begin position="317"/>
        <end position="328"/>
    </location>
</feature>
<dbReference type="Proteomes" id="UP000188268">
    <property type="component" value="Unassembled WGS sequence"/>
</dbReference>
<proteinExistence type="predicted"/>
<dbReference type="PANTHER" id="PTHR31286">
    <property type="entry name" value="GLYCINE-RICH CELL WALL STRUCTURAL PROTEIN 1.8-LIKE"/>
    <property type="match status" value="1"/>
</dbReference>
<comment type="caution">
    <text evidence="3">The sequence shown here is derived from an EMBL/GenBank/DDBJ whole genome shotgun (WGS) entry which is preliminary data.</text>
</comment>
<protein>
    <recommendedName>
        <fullName evidence="2">Zinc knuckle CX2CX4HX4C domain-containing protein</fullName>
    </recommendedName>
</protein>
<keyword evidence="4" id="KW-1185">Reference proteome</keyword>
<dbReference type="EMBL" id="AWWV01007283">
    <property type="protein sequence ID" value="OMO97057.1"/>
    <property type="molecule type" value="Genomic_DNA"/>
</dbReference>
<dbReference type="InterPro" id="IPR040256">
    <property type="entry name" value="At4g02000-like"/>
</dbReference>
<dbReference type="InterPro" id="IPR025836">
    <property type="entry name" value="Zn_knuckle_CX2CX4HX4C"/>
</dbReference>
<gene>
    <name evidence="3" type="ORF">CCACVL1_04669</name>
</gene>
<evidence type="ECO:0000313" key="3">
    <source>
        <dbReference type="EMBL" id="OMO97057.1"/>
    </source>
</evidence>
<feature type="domain" description="Zinc knuckle CX2CX4HX4C" evidence="2">
    <location>
        <begin position="84"/>
        <end position="129"/>
    </location>
</feature>
<feature type="region of interest" description="Disordered" evidence="1">
    <location>
        <begin position="309"/>
        <end position="402"/>
    </location>
</feature>
<evidence type="ECO:0000259" key="2">
    <source>
        <dbReference type="Pfam" id="PF14392"/>
    </source>
</evidence>
<sequence>MTQPRNFNRALMVLQDFDGMVTPESIDLDYCPFWMQIHGLPLAFMTERIAKGIGSSFGSVEEVDATHENLAWGKFLRIKIWLKVSNPIPRGSRINLPMIGDTFVPFLYERLPDFCYICGRLTHSESDCEMLYTMKRVKGKAVREYGPWLRAEFSQASLTDSDGPGLSFITPQAIQRQNDGRNKLKMVMENVTESSCSVRVQAGKTHCGKLVIEDNCGNSGLLENNVVNCTKLIVDIPVPMQQSLPTSPDPLPKNLDVHHHVNNISENLAKQLLDEQIISEIGDTVDNLQSILMNNSGANLTVNKSSGPGDGFVFDSQPHSSRGVQQPNWKRYARSGSRIKSSSSQASRRVGGKRIQVETEHDVVHQDQLGKRYKEIGDGSGDVNSSLPAAGFEHTSSPCRDL</sequence>
<dbReference type="OMA" id="HENLAWG"/>
<dbReference type="Gramene" id="OMO97057">
    <property type="protein sequence ID" value="OMO97057"/>
    <property type="gene ID" value="CCACVL1_04669"/>
</dbReference>
<name>A0A1R3JQR7_COCAP</name>
<evidence type="ECO:0000313" key="4">
    <source>
        <dbReference type="Proteomes" id="UP000188268"/>
    </source>
</evidence>
<dbReference type="OrthoDB" id="1001609at2759"/>
<dbReference type="Pfam" id="PF14392">
    <property type="entry name" value="zf-CCHC_4"/>
    <property type="match status" value="1"/>
</dbReference>
<dbReference type="AlphaFoldDB" id="A0A1R3JQR7"/>
<reference evidence="3 4" key="1">
    <citation type="submission" date="2013-09" db="EMBL/GenBank/DDBJ databases">
        <title>Corchorus capsularis genome sequencing.</title>
        <authorList>
            <person name="Alam M."/>
            <person name="Haque M.S."/>
            <person name="Islam M.S."/>
            <person name="Emdad E.M."/>
            <person name="Islam M.M."/>
            <person name="Ahmed B."/>
            <person name="Halim A."/>
            <person name="Hossen Q.M.M."/>
            <person name="Hossain M.Z."/>
            <person name="Ahmed R."/>
            <person name="Khan M.M."/>
            <person name="Islam R."/>
            <person name="Rashid M.M."/>
            <person name="Khan S.A."/>
            <person name="Rahman M.S."/>
            <person name="Alam M."/>
        </authorList>
    </citation>
    <scope>NUCLEOTIDE SEQUENCE [LARGE SCALE GENOMIC DNA]</scope>
    <source>
        <strain evidence="4">cv. CVL-1</strain>
        <tissue evidence="3">Whole seedling</tissue>
    </source>
</reference>
<feature type="compositionally biased region" description="Low complexity" evidence="1">
    <location>
        <begin position="334"/>
        <end position="349"/>
    </location>
</feature>
<feature type="compositionally biased region" description="Basic and acidic residues" evidence="1">
    <location>
        <begin position="355"/>
        <end position="377"/>
    </location>
</feature>
<evidence type="ECO:0000256" key="1">
    <source>
        <dbReference type="SAM" id="MobiDB-lite"/>
    </source>
</evidence>
<dbReference type="STRING" id="210143.A0A1R3JQR7"/>
<dbReference type="PANTHER" id="PTHR31286:SF167">
    <property type="entry name" value="OS09G0268800 PROTEIN"/>
    <property type="match status" value="1"/>
</dbReference>
<organism evidence="3 4">
    <name type="scientific">Corchorus capsularis</name>
    <name type="common">Jute</name>
    <dbReference type="NCBI Taxonomy" id="210143"/>
    <lineage>
        <taxon>Eukaryota</taxon>
        <taxon>Viridiplantae</taxon>
        <taxon>Streptophyta</taxon>
        <taxon>Embryophyta</taxon>
        <taxon>Tracheophyta</taxon>
        <taxon>Spermatophyta</taxon>
        <taxon>Magnoliopsida</taxon>
        <taxon>eudicotyledons</taxon>
        <taxon>Gunneridae</taxon>
        <taxon>Pentapetalae</taxon>
        <taxon>rosids</taxon>
        <taxon>malvids</taxon>
        <taxon>Malvales</taxon>
        <taxon>Malvaceae</taxon>
        <taxon>Grewioideae</taxon>
        <taxon>Apeibeae</taxon>
        <taxon>Corchorus</taxon>
    </lineage>
</organism>